<evidence type="ECO:0000313" key="2">
    <source>
        <dbReference type="EMBL" id="CAL4110828.1"/>
    </source>
</evidence>
<dbReference type="Proteomes" id="UP001497623">
    <property type="component" value="Unassembled WGS sequence"/>
</dbReference>
<proteinExistence type="predicted"/>
<name>A0AAV2R3E7_MEGNR</name>
<organism evidence="2 3">
    <name type="scientific">Meganyctiphanes norvegica</name>
    <name type="common">Northern krill</name>
    <name type="synonym">Thysanopoda norvegica</name>
    <dbReference type="NCBI Taxonomy" id="48144"/>
    <lineage>
        <taxon>Eukaryota</taxon>
        <taxon>Metazoa</taxon>
        <taxon>Ecdysozoa</taxon>
        <taxon>Arthropoda</taxon>
        <taxon>Crustacea</taxon>
        <taxon>Multicrustacea</taxon>
        <taxon>Malacostraca</taxon>
        <taxon>Eumalacostraca</taxon>
        <taxon>Eucarida</taxon>
        <taxon>Euphausiacea</taxon>
        <taxon>Euphausiidae</taxon>
        <taxon>Meganyctiphanes</taxon>
    </lineage>
</organism>
<accession>A0AAV2R3E7</accession>
<evidence type="ECO:0000256" key="1">
    <source>
        <dbReference type="SAM" id="MobiDB-lite"/>
    </source>
</evidence>
<keyword evidence="3" id="KW-1185">Reference proteome</keyword>
<dbReference type="EMBL" id="CAXKWB010014495">
    <property type="protein sequence ID" value="CAL4110828.1"/>
    <property type="molecule type" value="Genomic_DNA"/>
</dbReference>
<comment type="caution">
    <text evidence="2">The sequence shown here is derived from an EMBL/GenBank/DDBJ whole genome shotgun (WGS) entry which is preliminary data.</text>
</comment>
<reference evidence="2 3" key="1">
    <citation type="submission" date="2024-05" db="EMBL/GenBank/DDBJ databases">
        <authorList>
            <person name="Wallberg A."/>
        </authorList>
    </citation>
    <scope>NUCLEOTIDE SEQUENCE [LARGE SCALE GENOMIC DNA]</scope>
</reference>
<feature type="region of interest" description="Disordered" evidence="1">
    <location>
        <begin position="161"/>
        <end position="218"/>
    </location>
</feature>
<protein>
    <submittedName>
        <fullName evidence="2">Uncharacterized protein</fullName>
    </submittedName>
</protein>
<evidence type="ECO:0000313" key="3">
    <source>
        <dbReference type="Proteomes" id="UP001497623"/>
    </source>
</evidence>
<gene>
    <name evidence="2" type="ORF">MNOR_LOCUS19486</name>
</gene>
<sequence length="455" mass="51273">MGESTHESAKRQKVSAAQITNAVCEDCGCKWTATLTEVPVTIFIKDLDDYYKKISSNLLEAVEPPMVLCVFRPSDREVWDTEVTLSCVAPRQDSPYHWRINHKHQGPGTTSGCQIIPWRDKILESKNEDSSTEPVLVTVKQEIKEELEEENLEVMDFDPLAEENEIKPDVNPITTVSSESESSNSCHEIFPSTSKQNPSLKRASEDPDDPVEEKKPPIVDPNLVQIVATKSELDRRITAFQKRKREELDVLNVQEFCTSSTSTSRNSCARTCAVVLRNKDSKSHLKLTRVVNEWGPQTCGVDPGSISLVNKENTKLTSESSINQEDLTSKSKSVNEDIIVKEEKEDKSDTCCTLSVGIEERVNNLETHLKITQGGPVPKCVYARLKEAEERLLYLEGLSPEYFGNSKKAQMLQPQKIKKEIQACDGDLTLNDLDMKIFQLKMKLKQKQLNKLCLN</sequence>
<dbReference type="AlphaFoldDB" id="A0AAV2R3E7"/>